<evidence type="ECO:0000256" key="12">
    <source>
        <dbReference type="ARBA" id="ARBA00049763"/>
    </source>
</evidence>
<reference evidence="15 16" key="1">
    <citation type="submission" date="2024-07" db="EMBL/GenBank/DDBJ databases">
        <title>Enhanced genomic and transcriptomic resources for Trichinella pseudospiralis and T. spiralis underpin the discovery of pronounced molecular differences between stages and species.</title>
        <authorList>
            <person name="Pasi K.K."/>
            <person name="La Rosa G."/>
            <person name="Gomez-Morales M.A."/>
            <person name="Tosini F."/>
            <person name="Sumanam S."/>
            <person name="Young N.D."/>
            <person name="Chang B.C."/>
            <person name="Robin G.B."/>
        </authorList>
    </citation>
    <scope>NUCLEOTIDE SEQUENCE [LARGE SCALE GENOMIC DNA]</scope>
    <source>
        <strain evidence="15">ISS534</strain>
    </source>
</reference>
<keyword evidence="5" id="KW-0378">Hydrolase</keyword>
<comment type="caution">
    <text evidence="15">The sequence shown here is derived from an EMBL/GenBank/DDBJ whole genome shotgun (WGS) entry which is preliminary data.</text>
</comment>
<dbReference type="GO" id="GO:0006508">
    <property type="term" value="P:proteolysis"/>
    <property type="evidence" value="ECO:0007669"/>
    <property type="project" value="UniProtKB-KW"/>
</dbReference>
<evidence type="ECO:0000256" key="3">
    <source>
        <dbReference type="ARBA" id="ARBA00022670"/>
    </source>
</evidence>
<evidence type="ECO:0000313" key="15">
    <source>
        <dbReference type="EMBL" id="KAL1240921.1"/>
    </source>
</evidence>
<proteinExistence type="inferred from homology"/>
<evidence type="ECO:0000256" key="7">
    <source>
        <dbReference type="ARBA" id="ARBA00022989"/>
    </source>
</evidence>
<feature type="transmembrane region" description="Helical" evidence="13">
    <location>
        <begin position="45"/>
        <end position="66"/>
    </location>
</feature>
<keyword evidence="7 13" id="KW-1133">Transmembrane helix</keyword>
<feature type="domain" description="CAAX prenyl protease 2/Lysostaphin resistance protein A-like" evidence="14">
    <location>
        <begin position="122"/>
        <end position="229"/>
    </location>
</feature>
<evidence type="ECO:0000259" key="14">
    <source>
        <dbReference type="Pfam" id="PF02517"/>
    </source>
</evidence>
<evidence type="ECO:0000256" key="5">
    <source>
        <dbReference type="ARBA" id="ARBA00022801"/>
    </source>
</evidence>
<feature type="transmembrane region" description="Helical" evidence="13">
    <location>
        <begin position="86"/>
        <end position="108"/>
    </location>
</feature>
<evidence type="ECO:0000256" key="10">
    <source>
        <dbReference type="ARBA" id="ARBA00047280"/>
    </source>
</evidence>
<dbReference type="EMBL" id="JBEUSY010000254">
    <property type="protein sequence ID" value="KAL1240921.1"/>
    <property type="molecule type" value="Genomic_DNA"/>
</dbReference>
<comment type="similarity">
    <text evidence="2">Belongs to the peptidase U48 family.</text>
</comment>
<evidence type="ECO:0000256" key="13">
    <source>
        <dbReference type="SAM" id="Phobius"/>
    </source>
</evidence>
<keyword evidence="8 13" id="KW-0472">Membrane</keyword>
<dbReference type="GO" id="GO:0008233">
    <property type="term" value="F:peptidase activity"/>
    <property type="evidence" value="ECO:0007669"/>
    <property type="project" value="UniProtKB-KW"/>
</dbReference>
<dbReference type="PANTHER" id="PTHR13046">
    <property type="entry name" value="PROTEASE U48 CAAX PRENYL PROTEASE RCE1"/>
    <property type="match status" value="1"/>
</dbReference>
<keyword evidence="6" id="KW-0256">Endoplasmic reticulum</keyword>
<keyword evidence="4 13" id="KW-0812">Transmembrane</keyword>
<evidence type="ECO:0000256" key="4">
    <source>
        <dbReference type="ARBA" id="ARBA00022692"/>
    </source>
</evidence>
<evidence type="ECO:0000256" key="11">
    <source>
        <dbReference type="ARBA" id="ARBA00049729"/>
    </source>
</evidence>
<name>A0ABR3KPG4_TRISP</name>
<dbReference type="InterPro" id="IPR039731">
    <property type="entry name" value="Rce1"/>
</dbReference>
<keyword evidence="16" id="KW-1185">Reference proteome</keyword>
<accession>A0ABR3KPG4</accession>
<evidence type="ECO:0000256" key="9">
    <source>
        <dbReference type="ARBA" id="ARBA00032607"/>
    </source>
</evidence>
<evidence type="ECO:0000256" key="8">
    <source>
        <dbReference type="ARBA" id="ARBA00023136"/>
    </source>
</evidence>
<feature type="transmembrane region" description="Helical" evidence="13">
    <location>
        <begin position="248"/>
        <end position="267"/>
    </location>
</feature>
<evidence type="ECO:0000313" key="16">
    <source>
        <dbReference type="Proteomes" id="UP001558632"/>
    </source>
</evidence>
<evidence type="ECO:0000256" key="1">
    <source>
        <dbReference type="ARBA" id="ARBA00004477"/>
    </source>
</evidence>
<dbReference type="Proteomes" id="UP001558632">
    <property type="component" value="Unassembled WGS sequence"/>
</dbReference>
<feature type="transmembrane region" description="Helical" evidence="13">
    <location>
        <begin position="14"/>
        <end position="33"/>
    </location>
</feature>
<keyword evidence="3 15" id="KW-0645">Protease</keyword>
<protein>
    <recommendedName>
        <fullName evidence="12">CAAX prenyl protease 2</fullName>
        <ecNumber evidence="11">3.4.26.1</ecNumber>
    </recommendedName>
    <alternativeName>
        <fullName evidence="9">Farnesylated proteins-converting enzyme 2</fullName>
    </alternativeName>
</protein>
<evidence type="ECO:0000256" key="2">
    <source>
        <dbReference type="ARBA" id="ARBA00006897"/>
    </source>
</evidence>
<dbReference type="PANTHER" id="PTHR13046:SF0">
    <property type="entry name" value="CAAX PRENYL PROTEASE 2"/>
    <property type="match status" value="1"/>
</dbReference>
<organism evidence="15 16">
    <name type="scientific">Trichinella spiralis</name>
    <name type="common">Trichina worm</name>
    <dbReference type="NCBI Taxonomy" id="6334"/>
    <lineage>
        <taxon>Eukaryota</taxon>
        <taxon>Metazoa</taxon>
        <taxon>Ecdysozoa</taxon>
        <taxon>Nematoda</taxon>
        <taxon>Enoplea</taxon>
        <taxon>Dorylaimia</taxon>
        <taxon>Trichinellida</taxon>
        <taxon>Trichinellidae</taxon>
        <taxon>Trichinella</taxon>
    </lineage>
</organism>
<dbReference type="InterPro" id="IPR003675">
    <property type="entry name" value="Rce1/LyrA-like_dom"/>
</dbReference>
<dbReference type="EC" id="3.4.26.1" evidence="11"/>
<comment type="catalytic activity">
    <reaction evidence="10">
        <text>Hydrolyzes the peptide bond -P2-(S-farnesyl or geranylgeranyl)C-P1'-P2'-P3'-COOH where P1' and P2' are amino acids with aliphatic sidechains and P3' is any C-terminal residue.</text>
        <dbReference type="EC" id="3.4.26.1"/>
    </reaction>
</comment>
<comment type="subcellular location">
    <subcellularLocation>
        <location evidence="1">Endoplasmic reticulum membrane</location>
        <topology evidence="1">Multi-pass membrane protein</topology>
    </subcellularLocation>
</comment>
<evidence type="ECO:0000256" key="6">
    <source>
        <dbReference type="ARBA" id="ARBA00022824"/>
    </source>
</evidence>
<sequence length="279" mass="32045">MNNIILVELMSLEAILYFQSAPLLFVSLTRLFSCGNGCRDDANVIFRRFTGSLFASIISAVFAQLWRPKNMDPFEYLGLRLQGLSAAFMLPLLLTTLFCLGPISLLLFNYFQISSHSQIPSSEFLIVLRNVLLAPLCEEMVFRCCMVNVAASCFQPFSVVLFMPIYFAAAHLHHALDKTDFVCGWRQILRVHCDRLIITYLFGVYNTFIYLRTHHFISAFVCHALCNFIGFPEPEMYYSLNERWKRSVVLSVTFIGILLWMMSLYPLTNPSLYGNKLFV</sequence>
<gene>
    <name evidence="15" type="ORF">TSPI_02348</name>
</gene>
<dbReference type="Pfam" id="PF02517">
    <property type="entry name" value="Rce1-like"/>
    <property type="match status" value="1"/>
</dbReference>